<evidence type="ECO:0000313" key="3">
    <source>
        <dbReference type="EMBL" id="SVB06969.1"/>
    </source>
</evidence>
<dbReference type="PANTHER" id="PTHR35342">
    <property type="entry name" value="TRICARBOXYLIC TRANSPORT PROTEIN"/>
    <property type="match status" value="1"/>
</dbReference>
<feature type="transmembrane region" description="Helical" evidence="1">
    <location>
        <begin position="59"/>
        <end position="83"/>
    </location>
</feature>
<keyword evidence="1" id="KW-0472">Membrane</keyword>
<dbReference type="Pfam" id="PF01970">
    <property type="entry name" value="TctA"/>
    <property type="match status" value="1"/>
</dbReference>
<dbReference type="EMBL" id="UINC01027547">
    <property type="protein sequence ID" value="SVB06969.1"/>
    <property type="molecule type" value="Genomic_DNA"/>
</dbReference>
<feature type="transmembrane region" description="Helical" evidence="1">
    <location>
        <begin position="384"/>
        <end position="405"/>
    </location>
</feature>
<evidence type="ECO:0000259" key="2">
    <source>
        <dbReference type="Pfam" id="PF01970"/>
    </source>
</evidence>
<keyword evidence="1" id="KW-0812">Transmembrane</keyword>
<accession>A0A382AZS8</accession>
<feature type="transmembrane region" description="Helical" evidence="1">
    <location>
        <begin position="132"/>
        <end position="156"/>
    </location>
</feature>
<feature type="transmembrane region" description="Helical" evidence="1">
    <location>
        <begin position="359"/>
        <end position="377"/>
    </location>
</feature>
<keyword evidence="1" id="KW-1133">Transmembrane helix</keyword>
<name>A0A382AZS8_9ZZZZ</name>
<dbReference type="PANTHER" id="PTHR35342:SF5">
    <property type="entry name" value="TRICARBOXYLIC TRANSPORT PROTEIN"/>
    <property type="match status" value="1"/>
</dbReference>
<evidence type="ECO:0000256" key="1">
    <source>
        <dbReference type="SAM" id="Phobius"/>
    </source>
</evidence>
<feature type="transmembrane region" description="Helical" evidence="1">
    <location>
        <begin position="6"/>
        <end position="27"/>
    </location>
</feature>
<sequence>MFDAFVTGLFLVFEWPAIGFLMLGVFIGMWLGAVPGLGGIIGLVLLLPFTYGMDPVPAFALLLGMFAVTTTSDTIASVLLGVPGTAASQATILDGYPLAQQGKAARAFGAAFTVSAFGGVFGALILAVSLPLILPIILSFNSPELFMLGVLGLAMVGSLSGGSILKGLAVACLGILMSTVGYAETIAIPRFYFGTDYLIDKLPLIPVVLGLFAIPEVMELAIRNTSISRIPQDQTDDGGMLEGIKDAFRHWWLATRCAAIGTYVGMLPGLGAAIVDWIAYGHAVQSAKDKSKFGQGDIRGVIAPEAANNATKGGSLVPTVAFGIPGSLGTAILLGALLIQGLKPGPEMLTTELHITFSMVWAIVVANVAVAILLMFWSKQVAKVAFVPGHLLVPGVILFVFMGAWLGGASLGDWISCITMGIVGFIMKRGGWPRPPLILALILGSIMENAFQISMGAHDGAHWLYTRPIVLIIFALIIITIFLAAKGITKNTRSDHKEETATVTGEGSERNPMISFPFSILLFIVFISAIFESQGWPSSVKEFPVTAAIPGAFLVFLAMFKDGQGYLATLKEHGSLLVAWKHTAEKVLLKRASAFFAYLVGMLLVMLVVGQKVALPLFIALYLIRWGNYNWRAAAGYAVGGYVILVGFYDQIMHLFWHPAWIQSWLPDLLPTWLPPWLFI</sequence>
<feature type="transmembrane region" description="Helical" evidence="1">
    <location>
        <begin position="104"/>
        <end position="126"/>
    </location>
</feature>
<feature type="transmembrane region" description="Helical" evidence="1">
    <location>
        <begin position="595"/>
        <end position="623"/>
    </location>
</feature>
<feature type="transmembrane region" description="Helical" evidence="1">
    <location>
        <begin position="168"/>
        <end position="192"/>
    </location>
</feature>
<feature type="transmembrane region" description="Helical" evidence="1">
    <location>
        <begin position="316"/>
        <end position="339"/>
    </location>
</feature>
<reference evidence="3" key="1">
    <citation type="submission" date="2018-05" db="EMBL/GenBank/DDBJ databases">
        <authorList>
            <person name="Lanie J.A."/>
            <person name="Ng W.-L."/>
            <person name="Kazmierczak K.M."/>
            <person name="Andrzejewski T.M."/>
            <person name="Davidsen T.M."/>
            <person name="Wayne K.J."/>
            <person name="Tettelin H."/>
            <person name="Glass J.I."/>
            <person name="Rusch D."/>
            <person name="Podicherti R."/>
            <person name="Tsui H.-C.T."/>
            <person name="Winkler M.E."/>
        </authorList>
    </citation>
    <scope>NUCLEOTIDE SEQUENCE</scope>
</reference>
<feature type="transmembrane region" description="Helical" evidence="1">
    <location>
        <begin position="439"/>
        <end position="457"/>
    </location>
</feature>
<gene>
    <name evidence="3" type="ORF">METZ01_LOCUS159823</name>
</gene>
<feature type="transmembrane region" description="Helical" evidence="1">
    <location>
        <begin position="469"/>
        <end position="488"/>
    </location>
</feature>
<organism evidence="3">
    <name type="scientific">marine metagenome</name>
    <dbReference type="NCBI Taxonomy" id="408172"/>
    <lineage>
        <taxon>unclassified sequences</taxon>
        <taxon>metagenomes</taxon>
        <taxon>ecological metagenomes</taxon>
    </lineage>
</organism>
<dbReference type="AlphaFoldDB" id="A0A382AZS8"/>
<feature type="transmembrane region" description="Helical" evidence="1">
    <location>
        <begin position="34"/>
        <end position="53"/>
    </location>
</feature>
<feature type="transmembrane region" description="Helical" evidence="1">
    <location>
        <begin position="514"/>
        <end position="531"/>
    </location>
</feature>
<feature type="transmembrane region" description="Helical" evidence="1">
    <location>
        <begin position="543"/>
        <end position="560"/>
    </location>
</feature>
<dbReference type="InterPro" id="IPR002823">
    <property type="entry name" value="DUF112_TM"/>
</dbReference>
<feature type="transmembrane region" description="Helical" evidence="1">
    <location>
        <begin position="629"/>
        <end position="649"/>
    </location>
</feature>
<feature type="domain" description="DUF112" evidence="2">
    <location>
        <begin position="19"/>
        <end position="439"/>
    </location>
</feature>
<protein>
    <recommendedName>
        <fullName evidence="2">DUF112 domain-containing protein</fullName>
    </recommendedName>
</protein>
<proteinExistence type="predicted"/>